<dbReference type="InterPro" id="IPR036324">
    <property type="entry name" value="Mn/Fe_SOD_N_sf"/>
</dbReference>
<dbReference type="InterPro" id="IPR036314">
    <property type="entry name" value="SOD_C_sf"/>
</dbReference>
<dbReference type="GO" id="GO:0046872">
    <property type="term" value="F:metal ion binding"/>
    <property type="evidence" value="ECO:0007669"/>
    <property type="project" value="InterPro"/>
</dbReference>
<evidence type="ECO:0000313" key="4">
    <source>
        <dbReference type="EMBL" id="THV05347.1"/>
    </source>
</evidence>
<dbReference type="PANTHER" id="PTHR43595">
    <property type="entry name" value="37S RIBOSOMAL PROTEIN S26, MITOCHONDRIAL"/>
    <property type="match status" value="1"/>
</dbReference>
<dbReference type="GO" id="GO:0004784">
    <property type="term" value="F:superoxide dismutase activity"/>
    <property type="evidence" value="ECO:0007669"/>
    <property type="project" value="InterPro"/>
</dbReference>
<evidence type="ECO:0000259" key="3">
    <source>
        <dbReference type="Pfam" id="PF02777"/>
    </source>
</evidence>
<feature type="domain" description="Manganese/iron superoxide dismutase C-terminal" evidence="3">
    <location>
        <begin position="146"/>
        <end position="193"/>
    </location>
</feature>
<feature type="domain" description="Manganese/iron superoxide dismutase C-terminal" evidence="3">
    <location>
        <begin position="366"/>
        <end position="420"/>
    </location>
</feature>
<reference evidence="4 5" key="1">
    <citation type="journal article" date="2019" name="Nat. Ecol. Evol.">
        <title>Megaphylogeny resolves global patterns of mushroom evolution.</title>
        <authorList>
            <person name="Varga T."/>
            <person name="Krizsan K."/>
            <person name="Foldi C."/>
            <person name="Dima B."/>
            <person name="Sanchez-Garcia M."/>
            <person name="Sanchez-Ramirez S."/>
            <person name="Szollosi G.J."/>
            <person name="Szarkandi J.G."/>
            <person name="Papp V."/>
            <person name="Albert L."/>
            <person name="Andreopoulos W."/>
            <person name="Angelini C."/>
            <person name="Antonin V."/>
            <person name="Barry K.W."/>
            <person name="Bougher N.L."/>
            <person name="Buchanan P."/>
            <person name="Buyck B."/>
            <person name="Bense V."/>
            <person name="Catcheside P."/>
            <person name="Chovatia M."/>
            <person name="Cooper J."/>
            <person name="Damon W."/>
            <person name="Desjardin D."/>
            <person name="Finy P."/>
            <person name="Geml J."/>
            <person name="Haridas S."/>
            <person name="Hughes K."/>
            <person name="Justo A."/>
            <person name="Karasinski D."/>
            <person name="Kautmanova I."/>
            <person name="Kiss B."/>
            <person name="Kocsube S."/>
            <person name="Kotiranta H."/>
            <person name="LaButti K.M."/>
            <person name="Lechner B.E."/>
            <person name="Liimatainen K."/>
            <person name="Lipzen A."/>
            <person name="Lukacs Z."/>
            <person name="Mihaltcheva S."/>
            <person name="Morgado L.N."/>
            <person name="Niskanen T."/>
            <person name="Noordeloos M.E."/>
            <person name="Ohm R.A."/>
            <person name="Ortiz-Santana B."/>
            <person name="Ovrebo C."/>
            <person name="Racz N."/>
            <person name="Riley R."/>
            <person name="Savchenko A."/>
            <person name="Shiryaev A."/>
            <person name="Soop K."/>
            <person name="Spirin V."/>
            <person name="Szebenyi C."/>
            <person name="Tomsovsky M."/>
            <person name="Tulloss R.E."/>
            <person name="Uehling J."/>
            <person name="Grigoriev I.V."/>
            <person name="Vagvolgyi C."/>
            <person name="Papp T."/>
            <person name="Martin F.M."/>
            <person name="Miettinen O."/>
            <person name="Hibbett D.S."/>
            <person name="Nagy L.G."/>
        </authorList>
    </citation>
    <scope>NUCLEOTIDE SEQUENCE [LARGE SCALE GENOMIC DNA]</scope>
    <source>
        <strain evidence="4 5">CBS 962.96</strain>
    </source>
</reference>
<organism evidence="4 5">
    <name type="scientific">Dendrothele bispora (strain CBS 962.96)</name>
    <dbReference type="NCBI Taxonomy" id="1314807"/>
    <lineage>
        <taxon>Eukaryota</taxon>
        <taxon>Fungi</taxon>
        <taxon>Dikarya</taxon>
        <taxon>Basidiomycota</taxon>
        <taxon>Agaricomycotina</taxon>
        <taxon>Agaricomycetes</taxon>
        <taxon>Agaricomycetidae</taxon>
        <taxon>Agaricales</taxon>
        <taxon>Agaricales incertae sedis</taxon>
        <taxon>Dendrothele</taxon>
    </lineage>
</organism>
<dbReference type="SUPFAM" id="SSF46609">
    <property type="entry name" value="Fe,Mn superoxide dismutase (SOD), N-terminal domain"/>
    <property type="match status" value="1"/>
</dbReference>
<gene>
    <name evidence="4" type="ORF">K435DRAFT_773795</name>
</gene>
<evidence type="ECO:0000256" key="2">
    <source>
        <dbReference type="SAM" id="MobiDB-lite"/>
    </source>
</evidence>
<dbReference type="PANTHER" id="PTHR43595:SF2">
    <property type="entry name" value="SMALL RIBOSOMAL SUBUNIT PROTEIN MS42"/>
    <property type="match status" value="1"/>
</dbReference>
<comment type="function">
    <text evidence="1">Component of the mitochondrial ribosome (mitoribosome), a dedicated translation machinery responsible for the synthesis of mitochondrial genome-encoded proteins, including at least some of the essential transmembrane subunits of the mitochondrial respiratory chain. The mitoribosomes are attached to the mitochondrial inner membrane and translation products are cotranslationally integrated into the membrane.</text>
</comment>
<dbReference type="InterPro" id="IPR019832">
    <property type="entry name" value="Mn/Fe_SOD_C"/>
</dbReference>
<accession>A0A4S8MQL8</accession>
<feature type="region of interest" description="Disordered" evidence="2">
    <location>
        <begin position="261"/>
        <end position="364"/>
    </location>
</feature>
<dbReference type="Pfam" id="PF02777">
    <property type="entry name" value="Sod_Fe_C"/>
    <property type="match status" value="2"/>
</dbReference>
<evidence type="ECO:0000256" key="1">
    <source>
        <dbReference type="ARBA" id="ARBA00037226"/>
    </source>
</evidence>
<keyword evidence="5" id="KW-1185">Reference proteome</keyword>
<feature type="compositionally biased region" description="Polar residues" evidence="2">
    <location>
        <begin position="317"/>
        <end position="332"/>
    </location>
</feature>
<evidence type="ECO:0000313" key="5">
    <source>
        <dbReference type="Proteomes" id="UP000297245"/>
    </source>
</evidence>
<dbReference type="EMBL" id="ML179049">
    <property type="protein sequence ID" value="THV05347.1"/>
    <property type="molecule type" value="Genomic_DNA"/>
</dbReference>
<feature type="compositionally biased region" description="Low complexity" evidence="2">
    <location>
        <begin position="333"/>
        <end position="356"/>
    </location>
</feature>
<dbReference type="SUPFAM" id="SSF54719">
    <property type="entry name" value="Fe,Mn superoxide dismutase (SOD), C-terminal domain"/>
    <property type="match status" value="2"/>
</dbReference>
<dbReference type="AlphaFoldDB" id="A0A4S8MQL8"/>
<name>A0A4S8MQL8_DENBC</name>
<proteinExistence type="predicted"/>
<protein>
    <recommendedName>
        <fullName evidence="3">Manganese/iron superoxide dismutase C-terminal domain-containing protein</fullName>
    </recommendedName>
</protein>
<feature type="compositionally biased region" description="Pro residues" evidence="2">
    <location>
        <begin position="281"/>
        <end position="290"/>
    </location>
</feature>
<dbReference type="Gene3D" id="3.55.40.20">
    <property type="entry name" value="Iron/manganese superoxide dismutase, C-terminal domain"/>
    <property type="match status" value="2"/>
</dbReference>
<sequence length="436" mass="48028">MRRFLSPLSISKTSSTKWVHPIARHGYVLGHGGRRALHYPPPLSTRVEQGLGNFLPPPAYKIVAVDYQQGLLQRLNEEVKGTEMEGFSVVDTIIKTAPERSNVLAFNYASLALNNHFFLSQLSPPPPSSSSPSSSPSSYQHLISLDLHSEIRNQHGSLAQLKSAFSATAMGMFTNGFVWFVTNAAGNTAIIPTFGPGTLLVRSRTYMGHSKELLVGEGMLQWQRGDPLEEGDLYMEEWKGELQEMVTGVKSGQQQVEVDYEQEAETADVNASSSSPRTTTSPPPPPPPGTSPSSPVSGVSSGNSSQTPSSPPNSRSLHTSSILSNSKFTNQTPSSLWDTPPSTSSSSPYSLNNSPYQQHYPKTKSRNDQYTMAMGEETFYPLFCVSVHEHAWLAAGYGVWGKERWLKEFWNVLDWEKVSRAYDGYKVKSVERDVGF</sequence>
<dbReference type="GO" id="GO:0005737">
    <property type="term" value="C:cytoplasm"/>
    <property type="evidence" value="ECO:0007669"/>
    <property type="project" value="TreeGrafter"/>
</dbReference>
<feature type="compositionally biased region" description="Low complexity" evidence="2">
    <location>
        <begin position="291"/>
        <end position="316"/>
    </location>
</feature>
<dbReference type="OrthoDB" id="275227at2759"/>
<dbReference type="Proteomes" id="UP000297245">
    <property type="component" value="Unassembled WGS sequence"/>
</dbReference>